<keyword evidence="6" id="KW-1185">Reference proteome</keyword>
<dbReference type="OrthoDB" id="9802795at2"/>
<dbReference type="PANTHER" id="PTHR30008">
    <property type="entry name" value="EXODEOXYRIBONUCLEASE 7 LARGE SUBUNIT"/>
    <property type="match status" value="1"/>
</dbReference>
<dbReference type="GO" id="GO:0006308">
    <property type="term" value="P:DNA catabolic process"/>
    <property type="evidence" value="ECO:0007669"/>
    <property type="project" value="UniProtKB-UniRule"/>
</dbReference>
<comment type="similarity">
    <text evidence="1 2">Belongs to the XseA family.</text>
</comment>
<evidence type="ECO:0000313" key="5">
    <source>
        <dbReference type="EMBL" id="TFH96443.1"/>
    </source>
</evidence>
<comment type="subunit">
    <text evidence="1">Heterooligomer composed of large and small subunits.</text>
</comment>
<dbReference type="EMBL" id="SPNC01000020">
    <property type="protein sequence ID" value="TFH96443.1"/>
    <property type="molecule type" value="Genomic_DNA"/>
</dbReference>
<dbReference type="NCBIfam" id="TIGR00237">
    <property type="entry name" value="xseA"/>
    <property type="match status" value="1"/>
</dbReference>
<dbReference type="Pfam" id="PF13742">
    <property type="entry name" value="tRNA_anti_2"/>
    <property type="match status" value="1"/>
</dbReference>
<comment type="caution">
    <text evidence="5">The sequence shown here is derived from an EMBL/GenBank/DDBJ whole genome shotgun (WGS) entry which is preliminary data.</text>
</comment>
<dbReference type="EC" id="3.1.11.6" evidence="1"/>
<dbReference type="InterPro" id="IPR020579">
    <property type="entry name" value="Exonuc_VII_lsu_C"/>
</dbReference>
<keyword evidence="1" id="KW-0963">Cytoplasm</keyword>
<evidence type="ECO:0000256" key="2">
    <source>
        <dbReference type="RuleBase" id="RU004355"/>
    </source>
</evidence>
<feature type="domain" description="Exonuclease VII large subunit C-terminal" evidence="3">
    <location>
        <begin position="151"/>
        <end position="466"/>
    </location>
</feature>
<comment type="subcellular location">
    <subcellularLocation>
        <location evidence="1 2">Cytoplasm</location>
    </subcellularLocation>
</comment>
<dbReference type="InterPro" id="IPR003753">
    <property type="entry name" value="Exonuc_VII_L"/>
</dbReference>
<evidence type="ECO:0000259" key="3">
    <source>
        <dbReference type="Pfam" id="PF02601"/>
    </source>
</evidence>
<dbReference type="AlphaFoldDB" id="A0A4Y8WSM3"/>
<dbReference type="GO" id="GO:0005737">
    <property type="term" value="C:cytoplasm"/>
    <property type="evidence" value="ECO:0007669"/>
    <property type="project" value="UniProtKB-SubCell"/>
</dbReference>
<gene>
    <name evidence="1 5" type="primary">xseA</name>
    <name evidence="5" type="ORF">E4P47_02395</name>
</gene>
<evidence type="ECO:0000313" key="6">
    <source>
        <dbReference type="Proteomes" id="UP000297225"/>
    </source>
</evidence>
<name>A0A4Y8WSM3_9PORP</name>
<dbReference type="STRING" id="1122973.GCA_000379925_01613"/>
<accession>A0A4Y8WSM3</accession>
<comment type="function">
    <text evidence="1">Bidirectionally degrades single-stranded DNA into large acid-insoluble oligonucleotides, which are then degraded further into small acid-soluble oligonucleotides.</text>
</comment>
<dbReference type="Proteomes" id="UP000297225">
    <property type="component" value="Unassembled WGS sequence"/>
</dbReference>
<dbReference type="GO" id="GO:0009318">
    <property type="term" value="C:exodeoxyribonuclease VII complex"/>
    <property type="evidence" value="ECO:0007669"/>
    <property type="project" value="UniProtKB-UniRule"/>
</dbReference>
<proteinExistence type="inferred from homology"/>
<reference evidence="5 6" key="1">
    <citation type="submission" date="2019-03" db="EMBL/GenBank/DDBJ databases">
        <title>Porphyromonas levii Isolated from the Uterus of Dairy Cows.</title>
        <authorList>
            <person name="Francis A.M."/>
        </authorList>
    </citation>
    <scope>NUCLEOTIDE SEQUENCE [LARGE SCALE GENOMIC DNA]</scope>
    <source>
        <strain evidence="5 6">AF5678</strain>
    </source>
</reference>
<comment type="catalytic activity">
    <reaction evidence="1 2">
        <text>Exonucleolytic cleavage in either 5'- to 3'- or 3'- to 5'-direction to yield nucleoside 5'-phosphates.</text>
        <dbReference type="EC" id="3.1.11.6"/>
    </reaction>
</comment>
<keyword evidence="1 2" id="KW-0540">Nuclease</keyword>
<dbReference type="HAMAP" id="MF_00378">
    <property type="entry name" value="Exonuc_7_L"/>
    <property type="match status" value="1"/>
</dbReference>
<keyword evidence="1 2" id="KW-0378">Hydrolase</keyword>
<dbReference type="GO" id="GO:0008855">
    <property type="term" value="F:exodeoxyribonuclease VII activity"/>
    <property type="evidence" value="ECO:0007669"/>
    <property type="project" value="UniProtKB-UniRule"/>
</dbReference>
<dbReference type="CDD" id="cd04489">
    <property type="entry name" value="ExoVII_LU_OBF"/>
    <property type="match status" value="1"/>
</dbReference>
<keyword evidence="1 2" id="KW-0269">Exonuclease</keyword>
<protein>
    <recommendedName>
        <fullName evidence="1">Exodeoxyribonuclease 7 large subunit</fullName>
        <ecNumber evidence="1">3.1.11.6</ecNumber>
    </recommendedName>
    <alternativeName>
        <fullName evidence="1">Exodeoxyribonuclease VII large subunit</fullName>
        <shortName evidence="1">Exonuclease VII large subunit</shortName>
    </alternativeName>
</protein>
<dbReference type="RefSeq" id="WP_018358841.1">
    <property type="nucleotide sequence ID" value="NZ_CP197400.1"/>
</dbReference>
<sequence length="476" mass="54565">MGYAAPLFDQYTQERLAMKLSHLLGEIQGVVQRAFRDRYWITAEVSNYNRNNSSGHYYFDLVETDQGTQKAFVRANLWAGVAARVLSHFQKVTGGMITNGMELLMQVSVSMHPQYGLSLTIHDINPEYTLGNLERLRQETISRLQSDGIWERNKQHQLPLLLQRIAVISSDTAAGLGDFRQQIAQSVVGRLMQIDLFPSIMQGADTTPSMFQAMAKIHQSTTHYDAIVIIRGGGSKMDLSAFDSYQICRYIALNPLPVITGIGHERDISVADMVAHTALKTPTAVAEFLLRRMEQVVIQLFNAEDRLENVLTEIIDQQKETIQKLSNRSSLYLTRMEKESLLSIHNYQYRLHQSMNNRLIRERNKLEVQLTQIISVLTLGRTKLKEQSQQVDYMRDRLSRWLSDLPLRLEQKQEQYEKIARLHDPHNIMRRGFVPVVREGEAITNTTQVKEGDQLRILLLDGEIDSNVQTIIRDTL</sequence>
<evidence type="ECO:0000256" key="1">
    <source>
        <dbReference type="HAMAP-Rule" id="MF_00378"/>
    </source>
</evidence>
<evidence type="ECO:0000259" key="4">
    <source>
        <dbReference type="Pfam" id="PF13742"/>
    </source>
</evidence>
<dbReference type="PANTHER" id="PTHR30008:SF0">
    <property type="entry name" value="EXODEOXYRIBONUCLEASE 7 LARGE SUBUNIT"/>
    <property type="match status" value="1"/>
</dbReference>
<organism evidence="5 6">
    <name type="scientific">Porphyromonas levii</name>
    <dbReference type="NCBI Taxonomy" id="28114"/>
    <lineage>
        <taxon>Bacteria</taxon>
        <taxon>Pseudomonadati</taxon>
        <taxon>Bacteroidota</taxon>
        <taxon>Bacteroidia</taxon>
        <taxon>Bacteroidales</taxon>
        <taxon>Porphyromonadaceae</taxon>
        <taxon>Porphyromonas</taxon>
    </lineage>
</organism>
<dbReference type="GO" id="GO:0003676">
    <property type="term" value="F:nucleic acid binding"/>
    <property type="evidence" value="ECO:0007669"/>
    <property type="project" value="InterPro"/>
</dbReference>
<dbReference type="Pfam" id="PF02601">
    <property type="entry name" value="Exonuc_VII_L"/>
    <property type="match status" value="1"/>
</dbReference>
<feature type="domain" description="OB-fold nucleic acid binding" evidence="4">
    <location>
        <begin position="19"/>
        <end position="124"/>
    </location>
</feature>
<dbReference type="InterPro" id="IPR025824">
    <property type="entry name" value="OB-fold_nuc-bd_dom"/>
</dbReference>